<dbReference type="RefSeq" id="WP_379679116.1">
    <property type="nucleotide sequence ID" value="NZ_JBHLWP010000010.1"/>
</dbReference>
<feature type="transmembrane region" description="Helical" evidence="1">
    <location>
        <begin position="21"/>
        <end position="42"/>
    </location>
</feature>
<organism evidence="2 3">
    <name type="scientific">Massilia consociata</name>
    <dbReference type="NCBI Taxonomy" id="760117"/>
    <lineage>
        <taxon>Bacteria</taxon>
        <taxon>Pseudomonadati</taxon>
        <taxon>Pseudomonadota</taxon>
        <taxon>Betaproteobacteria</taxon>
        <taxon>Burkholderiales</taxon>
        <taxon>Oxalobacteraceae</taxon>
        <taxon>Telluria group</taxon>
        <taxon>Massilia</taxon>
    </lineage>
</organism>
<keyword evidence="3" id="KW-1185">Reference proteome</keyword>
<dbReference type="EMBL" id="JBHLWP010000010">
    <property type="protein sequence ID" value="MFC0252353.1"/>
    <property type="molecule type" value="Genomic_DNA"/>
</dbReference>
<name>A0ABV6FFP0_9BURK</name>
<evidence type="ECO:0000313" key="3">
    <source>
        <dbReference type="Proteomes" id="UP001589773"/>
    </source>
</evidence>
<evidence type="ECO:0000313" key="2">
    <source>
        <dbReference type="EMBL" id="MFC0252353.1"/>
    </source>
</evidence>
<gene>
    <name evidence="2" type="ORF">ACFFJK_10670</name>
</gene>
<keyword evidence="1" id="KW-1133">Transmembrane helix</keyword>
<comment type="caution">
    <text evidence="2">The sequence shown here is derived from an EMBL/GenBank/DDBJ whole genome shotgun (WGS) entry which is preliminary data.</text>
</comment>
<feature type="transmembrane region" description="Helical" evidence="1">
    <location>
        <begin position="48"/>
        <end position="68"/>
    </location>
</feature>
<reference evidence="2 3" key="1">
    <citation type="submission" date="2024-09" db="EMBL/GenBank/DDBJ databases">
        <authorList>
            <person name="Sun Q."/>
            <person name="Mori K."/>
        </authorList>
    </citation>
    <scope>NUCLEOTIDE SEQUENCE [LARGE SCALE GENOMIC DNA]</scope>
    <source>
        <strain evidence="2 3">CCM 7792</strain>
    </source>
</reference>
<accession>A0ABV6FFP0</accession>
<dbReference type="Proteomes" id="UP001589773">
    <property type="component" value="Unassembled WGS sequence"/>
</dbReference>
<protein>
    <submittedName>
        <fullName evidence="2">Uncharacterized protein</fullName>
    </submittedName>
</protein>
<keyword evidence="1" id="KW-0472">Membrane</keyword>
<sequence>MTRSEAKTYQGFATMSSPMMWALAALFGIPAVYGLTLGLAGSTLAERLFNVAKLSMGLFMLYCAVRAYQGKRAVLASRGIVMLGQVCLGLFVLCFLAKIGVIPLPNDA</sequence>
<keyword evidence="1" id="KW-0812">Transmembrane</keyword>
<feature type="transmembrane region" description="Helical" evidence="1">
    <location>
        <begin position="80"/>
        <end position="102"/>
    </location>
</feature>
<proteinExistence type="predicted"/>
<evidence type="ECO:0000256" key="1">
    <source>
        <dbReference type="SAM" id="Phobius"/>
    </source>
</evidence>